<dbReference type="AlphaFoldDB" id="A0A2W5BV57"/>
<name>A0A2W5BV57_9BACT</name>
<gene>
    <name evidence="2" type="ORF">DI626_05105</name>
</gene>
<proteinExistence type="predicted"/>
<feature type="domain" description="DUF6898" evidence="1">
    <location>
        <begin position="9"/>
        <end position="63"/>
    </location>
</feature>
<accession>A0A2W5BV57</accession>
<reference evidence="2 3" key="1">
    <citation type="submission" date="2017-08" db="EMBL/GenBank/DDBJ databases">
        <title>Infants hospitalized years apart are colonized by the same room-sourced microbial strains.</title>
        <authorList>
            <person name="Brooks B."/>
            <person name="Olm M.R."/>
            <person name="Firek B.A."/>
            <person name="Baker R."/>
            <person name="Thomas B.C."/>
            <person name="Morowitz M.J."/>
            <person name="Banfield J.F."/>
        </authorList>
    </citation>
    <scope>NUCLEOTIDE SEQUENCE [LARGE SCALE GENOMIC DNA]</scope>
    <source>
        <strain evidence="2">S2_018_000_R2_104</strain>
    </source>
</reference>
<protein>
    <recommendedName>
        <fullName evidence="1">DUF6898 domain-containing protein</fullName>
    </recommendedName>
</protein>
<dbReference type="Pfam" id="PF21839">
    <property type="entry name" value="DUF6898"/>
    <property type="match status" value="1"/>
</dbReference>
<organism evidence="2 3">
    <name type="scientific">Micavibrio aeruginosavorus</name>
    <dbReference type="NCBI Taxonomy" id="349221"/>
    <lineage>
        <taxon>Bacteria</taxon>
        <taxon>Pseudomonadati</taxon>
        <taxon>Bdellovibrionota</taxon>
        <taxon>Bdellovibrionia</taxon>
        <taxon>Bdellovibrionales</taxon>
        <taxon>Pseudobdellovibrionaceae</taxon>
        <taxon>Micavibrio</taxon>
    </lineage>
</organism>
<dbReference type="InterPro" id="IPR054193">
    <property type="entry name" value="DUF6898"/>
</dbReference>
<evidence type="ECO:0000313" key="3">
    <source>
        <dbReference type="Proteomes" id="UP000249557"/>
    </source>
</evidence>
<evidence type="ECO:0000313" key="2">
    <source>
        <dbReference type="EMBL" id="PZO86991.1"/>
    </source>
</evidence>
<dbReference type="Proteomes" id="UP000249557">
    <property type="component" value="Unassembled WGS sequence"/>
</dbReference>
<comment type="caution">
    <text evidence="2">The sequence shown here is derived from an EMBL/GenBank/DDBJ whole genome shotgun (WGS) entry which is preliminary data.</text>
</comment>
<evidence type="ECO:0000259" key="1">
    <source>
        <dbReference type="Pfam" id="PF21839"/>
    </source>
</evidence>
<dbReference type="EMBL" id="QFNK01000080">
    <property type="protein sequence ID" value="PZO86991.1"/>
    <property type="molecule type" value="Genomic_DNA"/>
</dbReference>
<sequence length="67" mass="7473">MSEDPLKNREIIFEFFPIGPYIKVTAMDVASLTEVSISGPKGTSEAMLKQNAVKRLEFVMRKKGLIA</sequence>